<comment type="cofactor">
    <cofactor evidence="1">
        <name>pyridoxal 5'-phosphate</name>
        <dbReference type="ChEBI" id="CHEBI:597326"/>
    </cofactor>
</comment>
<dbReference type="InterPro" id="IPR027278">
    <property type="entry name" value="ACCD_DCysDesulf"/>
</dbReference>
<comment type="similarity">
    <text evidence="2">Belongs to the ACC deaminase/D-cysteine desulfhydrase family.</text>
</comment>
<protein>
    <recommendedName>
        <fullName evidence="6">Tryptophan synthase beta chain-like PALP domain-containing protein</fullName>
    </recommendedName>
</protein>
<evidence type="ECO:0000256" key="1">
    <source>
        <dbReference type="ARBA" id="ARBA00001933"/>
    </source>
</evidence>
<dbReference type="EMBL" id="NBVN01000004">
    <property type="protein sequence ID" value="PUA32529.1"/>
    <property type="molecule type" value="Genomic_DNA"/>
</dbReference>
<reference evidence="7" key="2">
    <citation type="journal article" date="2018" name="Syst. Appl. Microbiol.">
        <title>A new symbiotic nanoarchaeote (Candidatus Nanoclepta minutus) and its host (Zestosphaera tikiterensis gen. nov., sp. nov.) from a New Zealand hot spring.</title>
        <authorList>
            <person name="St John E."/>
            <person name="Liu Y."/>
            <person name="Podar M."/>
            <person name="Stott M.B."/>
            <person name="Meneghin J."/>
            <person name="Chen Z."/>
            <person name="Lagutin K."/>
            <person name="Mitchell K."/>
            <person name="Reysenbach A.L."/>
        </authorList>
    </citation>
    <scope>NUCLEOTIDE SEQUENCE [LARGE SCALE GENOMIC DNA]</scope>
    <source>
        <strain evidence="7">NZ3</strain>
    </source>
</reference>
<dbReference type="GO" id="GO:0019148">
    <property type="term" value="F:D-cysteine desulfhydrase activity"/>
    <property type="evidence" value="ECO:0007669"/>
    <property type="project" value="TreeGrafter"/>
</dbReference>
<dbReference type="Pfam" id="PF00291">
    <property type="entry name" value="PALP"/>
    <property type="match status" value="1"/>
</dbReference>
<dbReference type="PANTHER" id="PTHR43780">
    <property type="entry name" value="1-AMINOCYCLOPROPANE-1-CARBOXYLATE DEAMINASE-RELATED"/>
    <property type="match status" value="1"/>
</dbReference>
<reference evidence="7" key="1">
    <citation type="submission" date="2017-04" db="EMBL/GenBank/DDBJ databases">
        <authorList>
            <person name="Afonso C.L."/>
            <person name="Miller P.J."/>
            <person name="Scott M.A."/>
            <person name="Spackman E."/>
            <person name="Goraichik I."/>
            <person name="Dimitrov K.M."/>
            <person name="Suarez D.L."/>
            <person name="Swayne D.E."/>
        </authorList>
    </citation>
    <scope>NUCLEOTIDE SEQUENCE</scope>
    <source>
        <strain evidence="7">NZ3</strain>
    </source>
</reference>
<evidence type="ECO:0000256" key="4">
    <source>
        <dbReference type="PIRSR" id="PIRSR006278-1"/>
    </source>
</evidence>
<proteinExistence type="inferred from homology"/>
<dbReference type="InterPro" id="IPR005966">
    <property type="entry name" value="D-Cys_desShydrase"/>
</dbReference>
<feature type="domain" description="Tryptophan synthase beta chain-like PALP" evidence="6">
    <location>
        <begin position="15"/>
        <end position="315"/>
    </location>
</feature>
<organism evidence="7 8">
    <name type="scientific">Zestosphaera tikiterensis</name>
    <dbReference type="NCBI Taxonomy" id="1973259"/>
    <lineage>
        <taxon>Archaea</taxon>
        <taxon>Thermoproteota</taxon>
        <taxon>Thermoprotei</taxon>
        <taxon>Desulfurococcales</taxon>
        <taxon>Desulfurococcaceae</taxon>
        <taxon>Zestosphaera</taxon>
    </lineage>
</organism>
<dbReference type="InterPro" id="IPR036052">
    <property type="entry name" value="TrpB-like_PALP_sf"/>
</dbReference>
<dbReference type="PIRSF" id="PIRSF006278">
    <property type="entry name" value="ACCD_DCysDesulf"/>
    <property type="match status" value="1"/>
</dbReference>
<name>A0A2R7Y575_9CREN</name>
<dbReference type="Gene3D" id="3.40.50.1100">
    <property type="match status" value="2"/>
</dbReference>
<evidence type="ECO:0000259" key="6">
    <source>
        <dbReference type="Pfam" id="PF00291"/>
    </source>
</evidence>
<sequence length="331" mass="35920">MWRVLTMPRFKLTTLPTPIEKASNLSRDLGVNLLIKRDDVMELALGGNKVRKLEFILADALSKGADVLITRGAIHSNHARLTAAAARKAGLEAHLVLTPPGSKEVIQGNLLLDSLLGAKITYVENGEDADAVMERIAEELKSSGRRPYIIPAGGASEYGVLGYALAALEIIQQTLALNVRPKYIIHTTGTGATQAGLILGLKALGVDDVKVIGISNGRKASEEQARVLKLVNQASKAFNIEVKVTSDDVIVYDDYVFGGYGVITKEVVDTMKYVARTEGLILDPVYTAKGMYGLIDLIHKGEIRRNENVVFIHTGGSPITFQYVDNVLKWL</sequence>
<evidence type="ECO:0000313" key="8">
    <source>
        <dbReference type="Proteomes" id="UP000244093"/>
    </source>
</evidence>
<evidence type="ECO:0000256" key="5">
    <source>
        <dbReference type="PIRSR" id="PIRSR006278-2"/>
    </source>
</evidence>
<evidence type="ECO:0000256" key="3">
    <source>
        <dbReference type="ARBA" id="ARBA00022898"/>
    </source>
</evidence>
<feature type="modified residue" description="N6-(pyridoxal phosphate)lysine" evidence="5">
    <location>
        <position position="49"/>
    </location>
</feature>
<gene>
    <name evidence="7" type="ORF">B7O98_07725</name>
</gene>
<dbReference type="Proteomes" id="UP000244093">
    <property type="component" value="Unassembled WGS sequence"/>
</dbReference>
<dbReference type="InterPro" id="IPR001926">
    <property type="entry name" value="TrpB-like_PALP"/>
</dbReference>
<evidence type="ECO:0000256" key="2">
    <source>
        <dbReference type="ARBA" id="ARBA00008639"/>
    </source>
</evidence>
<evidence type="ECO:0000313" key="7">
    <source>
        <dbReference type="EMBL" id="PUA32529.1"/>
    </source>
</evidence>
<dbReference type="SUPFAM" id="SSF53686">
    <property type="entry name" value="Tryptophan synthase beta subunit-like PLP-dependent enzymes"/>
    <property type="match status" value="1"/>
</dbReference>
<dbReference type="PANTHER" id="PTHR43780:SF2">
    <property type="entry name" value="1-AMINOCYCLOPROPANE-1-CARBOXYLATE DEAMINASE-RELATED"/>
    <property type="match status" value="1"/>
</dbReference>
<keyword evidence="3 5" id="KW-0663">Pyridoxal phosphate</keyword>
<dbReference type="NCBIfam" id="TIGR01275">
    <property type="entry name" value="ACC_deam_rel"/>
    <property type="match status" value="1"/>
</dbReference>
<accession>A0A2R7Y575</accession>
<comment type="caution">
    <text evidence="7">The sequence shown here is derived from an EMBL/GenBank/DDBJ whole genome shotgun (WGS) entry which is preliminary data.</text>
</comment>
<feature type="active site" description="Nucleophile" evidence="4">
    <location>
        <position position="76"/>
    </location>
</feature>
<dbReference type="AlphaFoldDB" id="A0A2R7Y575"/>